<organism evidence="1 2">
    <name type="scientific">Rossellomorea pakistanensis</name>
    <dbReference type="NCBI Taxonomy" id="992288"/>
    <lineage>
        <taxon>Bacteria</taxon>
        <taxon>Bacillati</taxon>
        <taxon>Bacillota</taxon>
        <taxon>Bacilli</taxon>
        <taxon>Bacillales</taxon>
        <taxon>Bacillaceae</taxon>
        <taxon>Rossellomorea</taxon>
    </lineage>
</organism>
<gene>
    <name evidence="1" type="ORF">JOC86_000475</name>
</gene>
<proteinExistence type="predicted"/>
<sequence>MKTKEQMTVIQTEDGIKISRDWDESISQNELPKFHSE</sequence>
<name>A0ABS2N7V4_9BACI</name>
<reference evidence="1 2" key="1">
    <citation type="submission" date="2021-01" db="EMBL/GenBank/DDBJ databases">
        <title>Genomic Encyclopedia of Type Strains, Phase IV (KMG-IV): sequencing the most valuable type-strain genomes for metagenomic binning, comparative biology and taxonomic classification.</title>
        <authorList>
            <person name="Goeker M."/>
        </authorList>
    </citation>
    <scope>NUCLEOTIDE SEQUENCE [LARGE SCALE GENOMIC DNA]</scope>
    <source>
        <strain evidence="1 2">DSM 24834</strain>
    </source>
</reference>
<accession>A0ABS2N7V4</accession>
<dbReference type="Proteomes" id="UP001646157">
    <property type="component" value="Unassembled WGS sequence"/>
</dbReference>
<evidence type="ECO:0000313" key="2">
    <source>
        <dbReference type="Proteomes" id="UP001646157"/>
    </source>
</evidence>
<comment type="caution">
    <text evidence="1">The sequence shown here is derived from an EMBL/GenBank/DDBJ whole genome shotgun (WGS) entry which is preliminary data.</text>
</comment>
<keyword evidence="2" id="KW-1185">Reference proteome</keyword>
<protein>
    <submittedName>
        <fullName evidence="1">Uncharacterized protein</fullName>
    </submittedName>
</protein>
<evidence type="ECO:0000313" key="1">
    <source>
        <dbReference type="EMBL" id="MBM7583938.1"/>
    </source>
</evidence>
<dbReference type="EMBL" id="JAFBDZ010000001">
    <property type="protein sequence ID" value="MBM7583938.1"/>
    <property type="molecule type" value="Genomic_DNA"/>
</dbReference>